<dbReference type="AlphaFoldDB" id="G7I2V1"/>
<dbReference type="PANTHER" id="PTHR23177:SF35">
    <property type="entry name" value="RHO GTPASE-ACTIVATING PROTEIN GACA"/>
    <property type="match status" value="1"/>
</dbReference>
<dbReference type="HOGENOM" id="CLU_031591_0_1_1"/>
<dbReference type="GO" id="GO:0005096">
    <property type="term" value="F:GTPase activator activity"/>
    <property type="evidence" value="ECO:0007669"/>
    <property type="project" value="UniProtKB-KW"/>
</dbReference>
<dbReference type="Gene3D" id="3.90.810.10">
    <property type="entry name" value="CRIB domain"/>
    <property type="match status" value="1"/>
</dbReference>
<dbReference type="Pfam" id="PF00786">
    <property type="entry name" value="PBD"/>
    <property type="match status" value="1"/>
</dbReference>
<feature type="compositionally biased region" description="Basic and acidic residues" evidence="2">
    <location>
        <begin position="312"/>
        <end position="322"/>
    </location>
</feature>
<dbReference type="CDD" id="cd00159">
    <property type="entry name" value="RhoGAP"/>
    <property type="match status" value="1"/>
</dbReference>
<dbReference type="InterPro" id="IPR036936">
    <property type="entry name" value="CRIB_dom_sf"/>
</dbReference>
<feature type="domain" description="Rho-GAP" evidence="3">
    <location>
        <begin position="114"/>
        <end position="295"/>
    </location>
</feature>
<dbReference type="InterPro" id="IPR000198">
    <property type="entry name" value="RhoGAP_dom"/>
</dbReference>
<dbReference type="Gramene" id="rna5178">
    <property type="protein sequence ID" value="RHN81172.1"/>
    <property type="gene ID" value="gene5178"/>
</dbReference>
<organism evidence="4 7">
    <name type="scientific">Medicago truncatula</name>
    <name type="common">Barrel medic</name>
    <name type="synonym">Medicago tribuloides</name>
    <dbReference type="NCBI Taxonomy" id="3880"/>
    <lineage>
        <taxon>Eukaryota</taxon>
        <taxon>Viridiplantae</taxon>
        <taxon>Streptophyta</taxon>
        <taxon>Embryophyta</taxon>
        <taxon>Tracheophyta</taxon>
        <taxon>Spermatophyta</taxon>
        <taxon>Magnoliopsida</taxon>
        <taxon>eudicotyledons</taxon>
        <taxon>Gunneridae</taxon>
        <taxon>Pentapetalae</taxon>
        <taxon>rosids</taxon>
        <taxon>fabids</taxon>
        <taxon>Fabales</taxon>
        <taxon>Fabaceae</taxon>
        <taxon>Papilionoideae</taxon>
        <taxon>50 kb inversion clade</taxon>
        <taxon>NPAAA clade</taxon>
        <taxon>Hologalegina</taxon>
        <taxon>IRL clade</taxon>
        <taxon>Trifolieae</taxon>
        <taxon>Medicago</taxon>
    </lineage>
</organism>
<evidence type="ECO:0000313" key="5">
    <source>
        <dbReference type="EMBL" id="RHN81172.1"/>
    </source>
</evidence>
<dbReference type="Proteomes" id="UP000265566">
    <property type="component" value="Chromosome 1"/>
</dbReference>
<dbReference type="SMART" id="SM00285">
    <property type="entry name" value="PBD"/>
    <property type="match status" value="1"/>
</dbReference>
<dbReference type="EMBL" id="CM001217">
    <property type="protein sequence ID" value="AES61856.2"/>
    <property type="molecule type" value="Genomic_DNA"/>
</dbReference>
<dbReference type="CDD" id="cd00132">
    <property type="entry name" value="CRIB"/>
    <property type="match status" value="1"/>
</dbReference>
<reference evidence="4 7" key="2">
    <citation type="journal article" date="2014" name="BMC Genomics">
        <title>An improved genome release (version Mt4.0) for the model legume Medicago truncatula.</title>
        <authorList>
            <person name="Tang H."/>
            <person name="Krishnakumar V."/>
            <person name="Bidwell S."/>
            <person name="Rosen B."/>
            <person name="Chan A."/>
            <person name="Zhou S."/>
            <person name="Gentzbittel L."/>
            <person name="Childs K.L."/>
            <person name="Yandell M."/>
            <person name="Gundlach H."/>
            <person name="Mayer K.F."/>
            <person name="Schwartz D.C."/>
            <person name="Town C.D."/>
        </authorList>
    </citation>
    <scope>GENOME REANNOTATION</scope>
    <source>
        <strain evidence="6 7">cv. Jemalong A17</strain>
    </source>
</reference>
<dbReference type="KEGG" id="mtr:11410234"/>
<keyword evidence="1" id="KW-0343">GTPase activation</keyword>
<name>G7I2V1_MEDTR</name>
<dbReference type="InterPro" id="IPR000095">
    <property type="entry name" value="CRIB_dom"/>
</dbReference>
<dbReference type="SUPFAM" id="SSF48350">
    <property type="entry name" value="GTPase activation domain, GAP"/>
    <property type="match status" value="1"/>
</dbReference>
<dbReference type="OrthoDB" id="185175at2759"/>
<evidence type="ECO:0000256" key="2">
    <source>
        <dbReference type="SAM" id="MobiDB-lite"/>
    </source>
</evidence>
<evidence type="ECO:0000313" key="6">
    <source>
        <dbReference type="EnsemblPlants" id="AES61856"/>
    </source>
</evidence>
<evidence type="ECO:0000313" key="7">
    <source>
        <dbReference type="Proteomes" id="UP000002051"/>
    </source>
</evidence>
<dbReference type="PaxDb" id="3880-AES61856"/>
<protein>
    <submittedName>
        <fullName evidence="5">Putative Rho GTPase activation protein</fullName>
    </submittedName>
    <submittedName>
        <fullName evidence="4">Rac GTPase activating protein</fullName>
    </submittedName>
</protein>
<gene>
    <name evidence="6" type="primary">11410234</name>
    <name evidence="4" type="ordered locus">MTR_1g089500</name>
    <name evidence="5" type="ORF">MtrunA17_Chr1g0196181</name>
</gene>
<dbReference type="GO" id="GO:0007165">
    <property type="term" value="P:signal transduction"/>
    <property type="evidence" value="ECO:0007669"/>
    <property type="project" value="InterPro"/>
</dbReference>
<dbReference type="SMART" id="SM00324">
    <property type="entry name" value="RhoGAP"/>
    <property type="match status" value="1"/>
</dbReference>
<dbReference type="PANTHER" id="PTHR23177">
    <property type="entry name" value="MKIAA1688 PROTEIN"/>
    <property type="match status" value="1"/>
</dbReference>
<dbReference type="eggNOG" id="KOG4270">
    <property type="taxonomic scope" value="Eukaryota"/>
</dbReference>
<dbReference type="InterPro" id="IPR008936">
    <property type="entry name" value="Rho_GTPase_activation_prot"/>
</dbReference>
<evidence type="ECO:0000313" key="4">
    <source>
        <dbReference type="EMBL" id="AES61856.2"/>
    </source>
</evidence>
<accession>A0A0C3URW8</accession>
<dbReference type="PROSITE" id="PS50238">
    <property type="entry name" value="RHOGAP"/>
    <property type="match status" value="1"/>
</dbReference>
<evidence type="ECO:0000259" key="3">
    <source>
        <dbReference type="PROSITE" id="PS50238"/>
    </source>
</evidence>
<dbReference type="InterPro" id="IPR044785">
    <property type="entry name" value="RopGAP1-5"/>
</dbReference>
<reference evidence="4 7" key="1">
    <citation type="journal article" date="2011" name="Nature">
        <title>The Medicago genome provides insight into the evolution of rhizobial symbioses.</title>
        <authorList>
            <person name="Young N.D."/>
            <person name="Debelle F."/>
            <person name="Oldroyd G.E."/>
            <person name="Geurts R."/>
            <person name="Cannon S.B."/>
            <person name="Udvardi M.K."/>
            <person name="Benedito V.A."/>
            <person name="Mayer K.F."/>
            <person name="Gouzy J."/>
            <person name="Schoof H."/>
            <person name="Van de Peer Y."/>
            <person name="Proost S."/>
            <person name="Cook D.R."/>
            <person name="Meyers B.C."/>
            <person name="Spannagl M."/>
            <person name="Cheung F."/>
            <person name="De Mita S."/>
            <person name="Krishnakumar V."/>
            <person name="Gundlach H."/>
            <person name="Zhou S."/>
            <person name="Mudge J."/>
            <person name="Bharti A.K."/>
            <person name="Murray J.D."/>
            <person name="Naoumkina M.A."/>
            <person name="Rosen B."/>
            <person name="Silverstein K.A."/>
            <person name="Tang H."/>
            <person name="Rombauts S."/>
            <person name="Zhao P.X."/>
            <person name="Zhou P."/>
            <person name="Barbe V."/>
            <person name="Bardou P."/>
            <person name="Bechner M."/>
            <person name="Bellec A."/>
            <person name="Berger A."/>
            <person name="Berges H."/>
            <person name="Bidwell S."/>
            <person name="Bisseling T."/>
            <person name="Choisne N."/>
            <person name="Couloux A."/>
            <person name="Denny R."/>
            <person name="Deshpande S."/>
            <person name="Dai X."/>
            <person name="Doyle J.J."/>
            <person name="Dudez A.M."/>
            <person name="Farmer A.D."/>
            <person name="Fouteau S."/>
            <person name="Franken C."/>
            <person name="Gibelin C."/>
            <person name="Gish J."/>
            <person name="Goldstein S."/>
            <person name="Gonzalez A.J."/>
            <person name="Green P.J."/>
            <person name="Hallab A."/>
            <person name="Hartog M."/>
            <person name="Hua A."/>
            <person name="Humphray S.J."/>
            <person name="Jeong D.H."/>
            <person name="Jing Y."/>
            <person name="Jocker A."/>
            <person name="Kenton S.M."/>
            <person name="Kim D.J."/>
            <person name="Klee K."/>
            <person name="Lai H."/>
            <person name="Lang C."/>
            <person name="Lin S."/>
            <person name="Macmil S.L."/>
            <person name="Magdelenat G."/>
            <person name="Matthews L."/>
            <person name="McCorrison J."/>
            <person name="Monaghan E.L."/>
            <person name="Mun J.H."/>
            <person name="Najar F.Z."/>
            <person name="Nicholson C."/>
            <person name="Noirot C."/>
            <person name="O'Bleness M."/>
            <person name="Paule C.R."/>
            <person name="Poulain J."/>
            <person name="Prion F."/>
            <person name="Qin B."/>
            <person name="Qu C."/>
            <person name="Retzel E.F."/>
            <person name="Riddle C."/>
            <person name="Sallet E."/>
            <person name="Samain S."/>
            <person name="Samson N."/>
            <person name="Sanders I."/>
            <person name="Saurat O."/>
            <person name="Scarpelli C."/>
            <person name="Schiex T."/>
            <person name="Segurens B."/>
            <person name="Severin A.J."/>
            <person name="Sherrier D.J."/>
            <person name="Shi R."/>
            <person name="Sims S."/>
            <person name="Singer S.R."/>
            <person name="Sinharoy S."/>
            <person name="Sterck L."/>
            <person name="Viollet A."/>
            <person name="Wang B.B."/>
            <person name="Wang K."/>
            <person name="Wang M."/>
            <person name="Wang X."/>
            <person name="Warfsmann J."/>
            <person name="Weissenbach J."/>
            <person name="White D.D."/>
            <person name="White J.D."/>
            <person name="Wiley G.B."/>
            <person name="Wincker P."/>
            <person name="Xing Y."/>
            <person name="Yang L."/>
            <person name="Yao Z."/>
            <person name="Ying F."/>
            <person name="Zhai J."/>
            <person name="Zhou L."/>
            <person name="Zuber A."/>
            <person name="Denarie J."/>
            <person name="Dixon R.A."/>
            <person name="May G.D."/>
            <person name="Schwartz D.C."/>
            <person name="Rogers J."/>
            <person name="Quetier F."/>
            <person name="Town C.D."/>
            <person name="Roe B.A."/>
        </authorList>
    </citation>
    <scope>NUCLEOTIDE SEQUENCE [LARGE SCALE GENOMIC DNA]</scope>
    <source>
        <strain evidence="4">A17</strain>
        <strain evidence="6 7">cv. Jemalong A17</strain>
    </source>
</reference>
<dbReference type="Pfam" id="PF00620">
    <property type="entry name" value="RhoGAP"/>
    <property type="match status" value="1"/>
</dbReference>
<dbReference type="STRING" id="3880.G7I2V1"/>
<keyword evidence="7" id="KW-1185">Reference proteome</keyword>
<dbReference type="EnsemblPlants" id="AES61856">
    <property type="protein sequence ID" value="AES61856"/>
    <property type="gene ID" value="MTR_1g089500"/>
</dbReference>
<dbReference type="Proteomes" id="UP000002051">
    <property type="component" value="Unassembled WGS sequence"/>
</dbReference>
<sequence length="483" mass="54318">MTGLVMVTRGGGCGGGSKRTRPTQTEEDEQQNQLSLVALLLAAIRKSMVACRVDRPDHEVISTVHQMEIGWPTDVQHITHVTFDRFNGFLGLPVEFEVEIPGRVPSASVSVFGVSAESMQCSYDSKGNSVPTILMLMQDRLYSQGGLKAEGIFRINPENSKEEHVRNQLNSGIVPDDIDVHCLAGLIKAWFRELPSGVLDGLSPEQVLECNTEEESIELVKQLKPTESALLSWAIDLMADVVQEEEFNKMNARNIAMVFAPNMTQMSDPLTALMHAVQVMNLLKTLIMKTLREREETATGGYSPMSFRTSFRRSEDEYDSQRETATGGYSPMSFRSSYRPSEDEYDSQREIDASSELRRTKSDFDDHAHYRNSSQEELEAESLSEIEDCFLKKLDEHTKEFSEEPESYLQEYVSSKNCCDYSVEPAVPITDSEIVKSCLSFDREKFNADTTIPLRLGWTDTEDVEMIDKFTDSVSPVPRLTSS</sequence>
<reference evidence="6" key="3">
    <citation type="submission" date="2015-04" db="UniProtKB">
        <authorList>
            <consortium name="EnsemblPlants"/>
        </authorList>
    </citation>
    <scope>IDENTIFICATION</scope>
    <source>
        <strain evidence="6">cv. Jemalong A17</strain>
    </source>
</reference>
<dbReference type="EMBL" id="PSQE01000001">
    <property type="protein sequence ID" value="RHN81172.1"/>
    <property type="molecule type" value="Genomic_DNA"/>
</dbReference>
<dbReference type="FunFam" id="1.10.555.10:FF:000046">
    <property type="entry name" value="Rho GTPase-activating protein 5"/>
    <property type="match status" value="1"/>
</dbReference>
<feature type="region of interest" description="Disordered" evidence="2">
    <location>
        <begin position="297"/>
        <end position="378"/>
    </location>
</feature>
<feature type="region of interest" description="Disordered" evidence="2">
    <location>
        <begin position="1"/>
        <end position="29"/>
    </location>
</feature>
<accession>G7I2V1</accession>
<feature type="compositionally biased region" description="Basic and acidic residues" evidence="2">
    <location>
        <begin position="340"/>
        <end position="369"/>
    </location>
</feature>
<dbReference type="Gene3D" id="1.10.555.10">
    <property type="entry name" value="Rho GTPase activation protein"/>
    <property type="match status" value="1"/>
</dbReference>
<reference evidence="5" key="4">
    <citation type="journal article" date="2018" name="Nat. Plants">
        <title>Whole-genome landscape of Medicago truncatula symbiotic genes.</title>
        <authorList>
            <person name="Pecrix Y."/>
            <person name="Gamas P."/>
            <person name="Carrere S."/>
        </authorList>
    </citation>
    <scope>NUCLEOTIDE SEQUENCE</scope>
    <source>
        <tissue evidence="5">Leaves</tissue>
    </source>
</reference>
<proteinExistence type="predicted"/>
<evidence type="ECO:0000256" key="1">
    <source>
        <dbReference type="ARBA" id="ARBA00022468"/>
    </source>
</evidence>